<accession>I4YS98</accession>
<sequence>MKGGSLDPRAERLFQQVREGAAALFPGCAILVRIATRNKDPYARLRISRDGVKQHDLEAMEVLIERIAQQVALNASGN</sequence>
<reference evidence="1 2" key="1">
    <citation type="submission" date="2012-02" db="EMBL/GenBank/DDBJ databases">
        <title>Improved High-Quality Draft sequence of Microvirga sp. WSM3557.</title>
        <authorList>
            <consortium name="US DOE Joint Genome Institute"/>
            <person name="Lucas S."/>
            <person name="Han J."/>
            <person name="Lapidus A."/>
            <person name="Cheng J.-F."/>
            <person name="Goodwin L."/>
            <person name="Pitluck S."/>
            <person name="Peters L."/>
            <person name="Zhang X."/>
            <person name="Detter J.C."/>
            <person name="Han C."/>
            <person name="Tapia R."/>
            <person name="Land M."/>
            <person name="Hauser L."/>
            <person name="Kyrpides N."/>
            <person name="Ivanova N."/>
            <person name="Pagani I."/>
            <person name="Brau L."/>
            <person name="Yates R."/>
            <person name="O'Hara G."/>
            <person name="Rui T."/>
            <person name="Howieson J."/>
            <person name="Reeve W."/>
            <person name="Woyke T."/>
        </authorList>
    </citation>
    <scope>NUCLEOTIDE SEQUENCE [LARGE SCALE GENOMIC DNA]</scope>
    <source>
        <strain evidence="1 2">WSM3557</strain>
    </source>
</reference>
<evidence type="ECO:0000313" key="2">
    <source>
        <dbReference type="Proteomes" id="UP000003947"/>
    </source>
</evidence>
<dbReference type="EMBL" id="JH660645">
    <property type="protein sequence ID" value="EIM26840.1"/>
    <property type="molecule type" value="Genomic_DNA"/>
</dbReference>
<evidence type="ECO:0000313" key="1">
    <source>
        <dbReference type="EMBL" id="EIM26840.1"/>
    </source>
</evidence>
<dbReference type="Proteomes" id="UP000003947">
    <property type="component" value="Unassembled WGS sequence"/>
</dbReference>
<dbReference type="AlphaFoldDB" id="I4YS98"/>
<keyword evidence="2" id="KW-1185">Reference proteome</keyword>
<gene>
    <name evidence="1" type="ORF">MicloDRAFT_00033910</name>
</gene>
<proteinExistence type="predicted"/>
<name>I4YS98_9HYPH</name>
<dbReference type="HOGENOM" id="CLU_2618055_0_0_5"/>
<protein>
    <submittedName>
        <fullName evidence="1">Uncharacterized protein</fullName>
    </submittedName>
</protein>
<dbReference type="PATRIC" id="fig|864069.3.peg.3692"/>
<organism evidence="1 2">
    <name type="scientific">Microvirga lotononidis</name>
    <dbReference type="NCBI Taxonomy" id="864069"/>
    <lineage>
        <taxon>Bacteria</taxon>
        <taxon>Pseudomonadati</taxon>
        <taxon>Pseudomonadota</taxon>
        <taxon>Alphaproteobacteria</taxon>
        <taxon>Hyphomicrobiales</taxon>
        <taxon>Methylobacteriaceae</taxon>
        <taxon>Microvirga</taxon>
    </lineage>
</organism>
<dbReference type="STRING" id="864069.MicloDRAFT_00033910"/>